<proteinExistence type="predicted"/>
<comment type="caution">
    <text evidence="1">The sequence shown here is derived from an EMBL/GenBank/DDBJ whole genome shotgun (WGS) entry which is preliminary data.</text>
</comment>
<sequence>MDYCNKSSKTLNPHFFHLSGVHPELPVFEVLSVLESEFYSHELLRKSKQCLVLKCSKGGAYLAADRAAYCKRAVQILYKTAVIEESVLKLAEKITRDIDLRI</sequence>
<gene>
    <name evidence="1" type="ORF">S01H4_14581</name>
</gene>
<evidence type="ECO:0000313" key="1">
    <source>
        <dbReference type="EMBL" id="GAG62749.1"/>
    </source>
</evidence>
<dbReference type="AlphaFoldDB" id="X0Z1A5"/>
<organism evidence="1">
    <name type="scientific">marine sediment metagenome</name>
    <dbReference type="NCBI Taxonomy" id="412755"/>
    <lineage>
        <taxon>unclassified sequences</taxon>
        <taxon>metagenomes</taxon>
        <taxon>ecological metagenomes</taxon>
    </lineage>
</organism>
<accession>X0Z1A5</accession>
<reference evidence="1" key="1">
    <citation type="journal article" date="2014" name="Front. Microbiol.">
        <title>High frequency of phylogenetically diverse reductive dehalogenase-homologous genes in deep subseafloor sedimentary metagenomes.</title>
        <authorList>
            <person name="Kawai M."/>
            <person name="Futagami T."/>
            <person name="Toyoda A."/>
            <person name="Takaki Y."/>
            <person name="Nishi S."/>
            <person name="Hori S."/>
            <person name="Arai W."/>
            <person name="Tsubouchi T."/>
            <person name="Morono Y."/>
            <person name="Uchiyama I."/>
            <person name="Ito T."/>
            <person name="Fujiyama A."/>
            <person name="Inagaki F."/>
            <person name="Takami H."/>
        </authorList>
    </citation>
    <scope>NUCLEOTIDE SEQUENCE</scope>
    <source>
        <strain evidence="1">Expedition CK06-06</strain>
    </source>
</reference>
<dbReference type="EMBL" id="BART01006394">
    <property type="protein sequence ID" value="GAG62749.1"/>
    <property type="molecule type" value="Genomic_DNA"/>
</dbReference>
<name>X0Z1A5_9ZZZZ</name>
<protein>
    <submittedName>
        <fullName evidence="1">Uncharacterized protein</fullName>
    </submittedName>
</protein>